<comment type="function">
    <text evidence="5">An accessory protein needed during the final step in the assembly of 30S ribosomal subunit, possibly for assembly of the head region. Essential for efficient processing of 16S rRNA. May be needed both before and after RbfA during the maturation of 16S rRNA. It has affinity for free ribosomal 30S subunits but not for 70S ribosomes.</text>
</comment>
<dbReference type="Gene3D" id="2.30.30.240">
    <property type="entry name" value="PRC-barrel domain"/>
    <property type="match status" value="1"/>
</dbReference>
<comment type="similarity">
    <text evidence="5">Belongs to the RimM family.</text>
</comment>
<evidence type="ECO:0000259" key="6">
    <source>
        <dbReference type="Pfam" id="PF01782"/>
    </source>
</evidence>
<dbReference type="GeneID" id="97142045"/>
<evidence type="ECO:0000256" key="1">
    <source>
        <dbReference type="ARBA" id="ARBA00022490"/>
    </source>
</evidence>
<keyword evidence="1 5" id="KW-0963">Cytoplasm</keyword>
<proteinExistence type="inferred from homology"/>
<dbReference type="SUPFAM" id="SSF50447">
    <property type="entry name" value="Translation proteins"/>
    <property type="match status" value="1"/>
</dbReference>
<evidence type="ECO:0000256" key="5">
    <source>
        <dbReference type="HAMAP-Rule" id="MF_00014"/>
    </source>
</evidence>
<keyword evidence="2 5" id="KW-0690">Ribosome biogenesis</keyword>
<keyword evidence="4 5" id="KW-0143">Chaperone</keyword>
<evidence type="ECO:0000256" key="2">
    <source>
        <dbReference type="ARBA" id="ARBA00022517"/>
    </source>
</evidence>
<dbReference type="NCBIfam" id="TIGR02273">
    <property type="entry name" value="16S_RimM"/>
    <property type="match status" value="1"/>
</dbReference>
<dbReference type="SUPFAM" id="SSF50346">
    <property type="entry name" value="PRC-barrel domain"/>
    <property type="match status" value="1"/>
</dbReference>
<name>A0ABX8YG22_ANETH</name>
<dbReference type="Pfam" id="PF05239">
    <property type="entry name" value="PRC"/>
    <property type="match status" value="1"/>
</dbReference>
<feature type="domain" description="PRC-barrel" evidence="7">
    <location>
        <begin position="97"/>
        <end position="170"/>
    </location>
</feature>
<comment type="subcellular location">
    <subcellularLocation>
        <location evidence="5">Cytoplasm</location>
    </subcellularLocation>
</comment>
<gene>
    <name evidence="5 8" type="primary">rimM</name>
    <name evidence="8" type="ORF">K3F53_11740</name>
</gene>
<comment type="subunit">
    <text evidence="5">Binds ribosomal protein uS19.</text>
</comment>
<comment type="domain">
    <text evidence="5">The PRC barrel domain binds ribosomal protein uS19.</text>
</comment>
<dbReference type="PANTHER" id="PTHR33692">
    <property type="entry name" value="RIBOSOME MATURATION FACTOR RIMM"/>
    <property type="match status" value="1"/>
</dbReference>
<evidence type="ECO:0000256" key="4">
    <source>
        <dbReference type="ARBA" id="ARBA00023186"/>
    </source>
</evidence>
<evidence type="ECO:0000313" key="9">
    <source>
        <dbReference type="Proteomes" id="UP000826616"/>
    </source>
</evidence>
<dbReference type="InterPro" id="IPR011961">
    <property type="entry name" value="RimM"/>
</dbReference>
<feature type="domain" description="RimM N-terminal" evidence="6">
    <location>
        <begin position="6"/>
        <end position="90"/>
    </location>
</feature>
<sequence>MEEFFTVGKLVNTHGIRGEVRVVSETDFPEDRYKKGSVLYLFHPAMKDPVPLTVMSARQHKNFYLLTFKDHPSIQHVEKYKGGLLKVKAEDRKPLSEGEFYFQDILGSEVFTEEGRRLGVVKEILQPGANDVWVVKQDKGKDILLPYIDDVVKQVDVNNKKITVHLLEGLV</sequence>
<keyword evidence="9" id="KW-1185">Reference proteome</keyword>
<dbReference type="Proteomes" id="UP000826616">
    <property type="component" value="Chromosome"/>
</dbReference>
<evidence type="ECO:0000313" key="8">
    <source>
        <dbReference type="EMBL" id="QYY44579.1"/>
    </source>
</evidence>
<organism evidence="8 9">
    <name type="scientific">Aneurinibacillus thermoaerophilus</name>
    <dbReference type="NCBI Taxonomy" id="143495"/>
    <lineage>
        <taxon>Bacteria</taxon>
        <taxon>Bacillati</taxon>
        <taxon>Bacillota</taxon>
        <taxon>Bacilli</taxon>
        <taxon>Bacillales</taxon>
        <taxon>Paenibacillaceae</taxon>
        <taxon>Aneurinibacillus group</taxon>
        <taxon>Aneurinibacillus</taxon>
    </lineage>
</organism>
<protein>
    <recommendedName>
        <fullName evidence="5">Ribosome maturation factor RimM</fullName>
    </recommendedName>
</protein>
<evidence type="ECO:0000259" key="7">
    <source>
        <dbReference type="Pfam" id="PF05239"/>
    </source>
</evidence>
<dbReference type="InterPro" id="IPR036976">
    <property type="entry name" value="RimM_N_sf"/>
</dbReference>
<dbReference type="InterPro" id="IPR027275">
    <property type="entry name" value="PRC-brl_dom"/>
</dbReference>
<accession>A0ABX8YG22</accession>
<dbReference type="Gene3D" id="2.40.30.60">
    <property type="entry name" value="RimM"/>
    <property type="match status" value="1"/>
</dbReference>
<dbReference type="HAMAP" id="MF_00014">
    <property type="entry name" value="Ribosome_mat_RimM"/>
    <property type="match status" value="1"/>
</dbReference>
<keyword evidence="3 5" id="KW-0698">rRNA processing</keyword>
<evidence type="ECO:0000256" key="3">
    <source>
        <dbReference type="ARBA" id="ARBA00022552"/>
    </source>
</evidence>
<dbReference type="InterPro" id="IPR009000">
    <property type="entry name" value="Transl_B-barrel_sf"/>
</dbReference>
<dbReference type="EMBL" id="CP080764">
    <property type="protein sequence ID" value="QYY44579.1"/>
    <property type="molecule type" value="Genomic_DNA"/>
</dbReference>
<dbReference type="InterPro" id="IPR002676">
    <property type="entry name" value="RimM_N"/>
</dbReference>
<dbReference type="PANTHER" id="PTHR33692:SF1">
    <property type="entry name" value="RIBOSOME MATURATION FACTOR RIMM"/>
    <property type="match status" value="1"/>
</dbReference>
<dbReference type="InterPro" id="IPR011033">
    <property type="entry name" value="PRC_barrel-like_sf"/>
</dbReference>
<dbReference type="Pfam" id="PF01782">
    <property type="entry name" value="RimM"/>
    <property type="match status" value="1"/>
</dbReference>
<dbReference type="RefSeq" id="WP_057900283.1">
    <property type="nucleotide sequence ID" value="NZ_CP080764.1"/>
</dbReference>
<reference evidence="8 9" key="1">
    <citation type="submission" date="2021-08" db="EMBL/GenBank/DDBJ databases">
        <title>Complete genome sequence of the strain Aneurinibacillus thermoaerophilus CCM 8960.</title>
        <authorList>
            <person name="Musilova J."/>
            <person name="Kourilova X."/>
            <person name="Pernicova I."/>
            <person name="Bezdicek M."/>
            <person name="Lengerova M."/>
            <person name="Obruca S."/>
            <person name="Sedlar K."/>
        </authorList>
    </citation>
    <scope>NUCLEOTIDE SEQUENCE [LARGE SCALE GENOMIC DNA]</scope>
    <source>
        <strain evidence="8 9">CCM 8960</strain>
    </source>
</reference>